<comment type="caution">
    <text evidence="3">The sequence shown here is derived from an EMBL/GenBank/DDBJ whole genome shotgun (WGS) entry which is preliminary data.</text>
</comment>
<feature type="compositionally biased region" description="Low complexity" evidence="1">
    <location>
        <begin position="68"/>
        <end position="79"/>
    </location>
</feature>
<dbReference type="Pfam" id="PF01454">
    <property type="entry name" value="MAGE"/>
    <property type="match status" value="1"/>
</dbReference>
<dbReference type="InterPro" id="IPR041899">
    <property type="entry name" value="MAGE_WH2"/>
</dbReference>
<dbReference type="SMART" id="SM01373">
    <property type="entry name" value="MAGE"/>
    <property type="match status" value="1"/>
</dbReference>
<proteinExistence type="predicted"/>
<evidence type="ECO:0000256" key="1">
    <source>
        <dbReference type="SAM" id="MobiDB-lite"/>
    </source>
</evidence>
<reference evidence="3 4" key="1">
    <citation type="submission" date="2024-06" db="EMBL/GenBank/DDBJ databases">
        <authorList>
            <person name="Kraege A."/>
            <person name="Thomma B."/>
        </authorList>
    </citation>
    <scope>NUCLEOTIDE SEQUENCE [LARGE SCALE GENOMIC DNA]</scope>
</reference>
<dbReference type="PANTHER" id="PTHR11736:SF14">
    <property type="entry name" value="NSE3 HOMOLOG, SMC5-SMC6 COMPLEX COMPONENT"/>
    <property type="match status" value="1"/>
</dbReference>
<feature type="domain" description="MAGE" evidence="2">
    <location>
        <begin position="122"/>
        <end position="314"/>
    </location>
</feature>
<dbReference type="EMBL" id="CAXHTA020000018">
    <property type="protein sequence ID" value="CAL5228338.1"/>
    <property type="molecule type" value="Genomic_DNA"/>
</dbReference>
<dbReference type="InterPro" id="IPR002190">
    <property type="entry name" value="MHD_dom"/>
</dbReference>
<sequence length="339" mass="37205">MASPGPPLKKSKRLKGKAKVKEEDDLPHSSPADTQEAGDARVKRKMSKRQIAGRLGSNDGEAGPSTQPQPARRAAAAQQERLASQDELAHAIRQRDFYKAEAEDAVCQSLSDTEKEQLIGAVMRHMLFRQKQKPDQPVRRDELAKLFQSAGCQGTGTSNYVIAHARARFANALGLEMKSVELIPNKMAGKPEAELRGLEVKGAKAYVLRSILPPKCRAIVKGPDVQHGFFMLVLSLIDFSPSKKIPADVLWDCLDGLCLQQSKHHPTLGKPEELLALMLKKRYIMEIIPGTSDGPTKLYCAGENAVDEIPQEQMDLFAAKVVRDAAIEILDEPSPDADD</sequence>
<accession>A0ABP1GDN3</accession>
<dbReference type="Proteomes" id="UP001497392">
    <property type="component" value="Unassembled WGS sequence"/>
</dbReference>
<evidence type="ECO:0000313" key="3">
    <source>
        <dbReference type="EMBL" id="CAL5228338.1"/>
    </source>
</evidence>
<protein>
    <submittedName>
        <fullName evidence="3">G11448 protein</fullName>
    </submittedName>
</protein>
<dbReference type="PANTHER" id="PTHR11736">
    <property type="entry name" value="MELANOMA-ASSOCIATED ANTIGEN MAGE ANTIGEN"/>
    <property type="match status" value="1"/>
</dbReference>
<organism evidence="3 4">
    <name type="scientific">Coccomyxa viridis</name>
    <dbReference type="NCBI Taxonomy" id="1274662"/>
    <lineage>
        <taxon>Eukaryota</taxon>
        <taxon>Viridiplantae</taxon>
        <taxon>Chlorophyta</taxon>
        <taxon>core chlorophytes</taxon>
        <taxon>Trebouxiophyceae</taxon>
        <taxon>Trebouxiophyceae incertae sedis</taxon>
        <taxon>Coccomyxaceae</taxon>
        <taxon>Coccomyxa</taxon>
    </lineage>
</organism>
<evidence type="ECO:0000259" key="2">
    <source>
        <dbReference type="SMART" id="SM01373"/>
    </source>
</evidence>
<dbReference type="Gene3D" id="1.10.10.1210">
    <property type="entry name" value="MAGE homology domain, winged helix WH2 motif"/>
    <property type="match status" value="1"/>
</dbReference>
<feature type="compositionally biased region" description="Basic residues" evidence="1">
    <location>
        <begin position="9"/>
        <end position="18"/>
    </location>
</feature>
<gene>
    <name evidence="3" type="primary">g11448</name>
    <name evidence="3" type="ORF">VP750_LOCUS10244</name>
</gene>
<keyword evidence="4" id="KW-1185">Reference proteome</keyword>
<dbReference type="InterPro" id="IPR037445">
    <property type="entry name" value="MAGE"/>
</dbReference>
<evidence type="ECO:0000313" key="4">
    <source>
        <dbReference type="Proteomes" id="UP001497392"/>
    </source>
</evidence>
<name>A0ABP1GDN3_9CHLO</name>
<feature type="region of interest" description="Disordered" evidence="1">
    <location>
        <begin position="1"/>
        <end position="85"/>
    </location>
</feature>